<keyword evidence="2" id="KW-0812">Transmembrane</keyword>
<name>A0ABV3ZZ78_9BURK</name>
<accession>A0ABV3ZZ78</accession>
<comment type="caution">
    <text evidence="3">The sequence shown here is derived from an EMBL/GenBank/DDBJ whole genome shotgun (WGS) entry which is preliminary data.</text>
</comment>
<keyword evidence="4" id="KW-1185">Reference proteome</keyword>
<feature type="compositionally biased region" description="Polar residues" evidence="1">
    <location>
        <begin position="56"/>
        <end position="69"/>
    </location>
</feature>
<feature type="region of interest" description="Disordered" evidence="1">
    <location>
        <begin position="43"/>
        <end position="112"/>
    </location>
</feature>
<proteinExistence type="predicted"/>
<keyword evidence="2" id="KW-1133">Transmembrane helix</keyword>
<feature type="transmembrane region" description="Helical" evidence="2">
    <location>
        <begin position="16"/>
        <end position="36"/>
    </location>
</feature>
<organism evidence="3 4">
    <name type="scientific">Comamonas guangdongensis</name>
    <dbReference type="NCBI Taxonomy" id="510515"/>
    <lineage>
        <taxon>Bacteria</taxon>
        <taxon>Pseudomonadati</taxon>
        <taxon>Pseudomonadota</taxon>
        <taxon>Betaproteobacteria</taxon>
        <taxon>Burkholderiales</taxon>
        <taxon>Comamonadaceae</taxon>
        <taxon>Comamonas</taxon>
    </lineage>
</organism>
<protein>
    <submittedName>
        <fullName evidence="3">Uncharacterized protein</fullName>
    </submittedName>
</protein>
<feature type="compositionally biased region" description="Low complexity" evidence="1">
    <location>
        <begin position="80"/>
        <end position="92"/>
    </location>
</feature>
<sequence>MPAAAQRPPQGSDEKLVVTTVAIFLVAALIVAFGGYKYLQHWQQDQEQSRAERQTYQRYNDYLKSTQDTAPKSPEKEAPAEAAASAQPSMSERLMNHSAVTPGPGFNSPGVQQTGVTIIDAMDLAQASAKPRNP</sequence>
<gene>
    <name evidence="3" type="ORF">AB6724_18595</name>
</gene>
<dbReference type="Proteomes" id="UP001561046">
    <property type="component" value="Unassembled WGS sequence"/>
</dbReference>
<dbReference type="EMBL" id="JBFYGN010000027">
    <property type="protein sequence ID" value="MEX8194847.1"/>
    <property type="molecule type" value="Genomic_DNA"/>
</dbReference>
<keyword evidence="2" id="KW-0472">Membrane</keyword>
<evidence type="ECO:0000256" key="1">
    <source>
        <dbReference type="SAM" id="MobiDB-lite"/>
    </source>
</evidence>
<evidence type="ECO:0000313" key="3">
    <source>
        <dbReference type="EMBL" id="MEX8194847.1"/>
    </source>
</evidence>
<evidence type="ECO:0000313" key="4">
    <source>
        <dbReference type="Proteomes" id="UP001561046"/>
    </source>
</evidence>
<reference evidence="3 4" key="1">
    <citation type="journal article" date="2013" name="Int. J. Syst. Evol. Microbiol.">
        <title>Comamonas guangdongensis sp. nov., isolated from subterranean forest sediment, and emended description of the genus Comamonas.</title>
        <authorList>
            <person name="Zhang J."/>
            <person name="Wang Y."/>
            <person name="Zhou S."/>
            <person name="Wu C."/>
            <person name="He J."/>
            <person name="Li F."/>
        </authorList>
    </citation>
    <scope>NUCLEOTIDE SEQUENCE [LARGE SCALE GENOMIC DNA]</scope>
    <source>
        <strain evidence="3 4">CCTCC AB2011133</strain>
    </source>
</reference>
<evidence type="ECO:0000256" key="2">
    <source>
        <dbReference type="SAM" id="Phobius"/>
    </source>
</evidence>